<protein>
    <submittedName>
        <fullName evidence="2">Uncharacterized protein</fullName>
    </submittedName>
</protein>
<organism evidence="2">
    <name type="scientific">Arion vulgaris</name>
    <dbReference type="NCBI Taxonomy" id="1028688"/>
    <lineage>
        <taxon>Eukaryota</taxon>
        <taxon>Metazoa</taxon>
        <taxon>Spiralia</taxon>
        <taxon>Lophotrochozoa</taxon>
        <taxon>Mollusca</taxon>
        <taxon>Gastropoda</taxon>
        <taxon>Heterobranchia</taxon>
        <taxon>Euthyneura</taxon>
        <taxon>Panpulmonata</taxon>
        <taxon>Eupulmonata</taxon>
        <taxon>Stylommatophora</taxon>
        <taxon>Helicina</taxon>
        <taxon>Arionoidea</taxon>
        <taxon>Arionidae</taxon>
        <taxon>Arion</taxon>
    </lineage>
</organism>
<sequence>MGHILLFRFIFSGVVLKDMFYRHICKLTVAVARDEYLEFDVQVVSNFVVSCSERK</sequence>
<feature type="chain" id="PRO_5002112103" evidence="1">
    <location>
        <begin position="17"/>
        <end position="55"/>
    </location>
</feature>
<accession>A0A0B7BEU9</accession>
<feature type="non-terminal residue" evidence="2">
    <location>
        <position position="55"/>
    </location>
</feature>
<evidence type="ECO:0000256" key="1">
    <source>
        <dbReference type="SAM" id="SignalP"/>
    </source>
</evidence>
<reference evidence="2" key="1">
    <citation type="submission" date="2014-12" db="EMBL/GenBank/DDBJ databases">
        <title>Insight into the proteome of Arion vulgaris.</title>
        <authorList>
            <person name="Aradska J."/>
            <person name="Bulat T."/>
            <person name="Smidak R."/>
            <person name="Sarate P."/>
            <person name="Gangsoo J."/>
            <person name="Sialana F."/>
            <person name="Bilban M."/>
            <person name="Lubec G."/>
        </authorList>
    </citation>
    <scope>NUCLEOTIDE SEQUENCE</scope>
    <source>
        <tissue evidence="2">Skin</tissue>
    </source>
</reference>
<dbReference type="EMBL" id="HACG01044979">
    <property type="protein sequence ID" value="CEK91844.1"/>
    <property type="molecule type" value="Transcribed_RNA"/>
</dbReference>
<gene>
    <name evidence="2" type="primary">ORF185168</name>
</gene>
<name>A0A0B7BEU9_9EUPU</name>
<proteinExistence type="predicted"/>
<dbReference type="AlphaFoldDB" id="A0A0B7BEU9"/>
<evidence type="ECO:0000313" key="2">
    <source>
        <dbReference type="EMBL" id="CEK91844.1"/>
    </source>
</evidence>
<feature type="signal peptide" evidence="1">
    <location>
        <begin position="1"/>
        <end position="16"/>
    </location>
</feature>
<keyword evidence="1" id="KW-0732">Signal</keyword>